<reference evidence="3" key="1">
    <citation type="submission" date="2019-07" db="EMBL/GenBank/DDBJ databases">
        <title>Bacillus alkalisoli sp. nov. isolated from saline soil.</title>
        <authorList>
            <person name="Sun J.-Q."/>
            <person name="Xu L."/>
        </authorList>
    </citation>
    <scope>NUCLEOTIDE SEQUENCE [LARGE SCALE GENOMIC DNA]</scope>
    <source>
        <strain evidence="3">M4U3P1</strain>
    </source>
</reference>
<feature type="region of interest" description="Disordered" evidence="1">
    <location>
        <begin position="72"/>
        <end position="94"/>
    </location>
</feature>
<gene>
    <name evidence="2" type="ORF">FLK61_31350</name>
</gene>
<dbReference type="EMBL" id="CP041372">
    <property type="protein sequence ID" value="QKS71211.1"/>
    <property type="molecule type" value="Genomic_DNA"/>
</dbReference>
<dbReference type="KEGG" id="psua:FLK61_31350"/>
<proteinExistence type="predicted"/>
<evidence type="ECO:0000313" key="2">
    <source>
        <dbReference type="EMBL" id="QKS71211.1"/>
    </source>
</evidence>
<protein>
    <submittedName>
        <fullName evidence="2">Uncharacterized protein</fullName>
    </submittedName>
</protein>
<evidence type="ECO:0000256" key="1">
    <source>
        <dbReference type="SAM" id="MobiDB-lite"/>
    </source>
</evidence>
<name>A0A859FE81_9BACI</name>
<feature type="compositionally biased region" description="Basic and acidic residues" evidence="1">
    <location>
        <begin position="72"/>
        <end position="82"/>
    </location>
</feature>
<keyword evidence="3" id="KW-1185">Reference proteome</keyword>
<dbReference type="Proteomes" id="UP000318138">
    <property type="component" value="Chromosome"/>
</dbReference>
<dbReference type="AlphaFoldDB" id="A0A859FE81"/>
<accession>A0A859FE81</accession>
<dbReference type="RefSeq" id="WP_176009247.1">
    <property type="nucleotide sequence ID" value="NZ_CP041372.2"/>
</dbReference>
<evidence type="ECO:0000313" key="3">
    <source>
        <dbReference type="Proteomes" id="UP000318138"/>
    </source>
</evidence>
<sequence length="94" mass="11071">MTRLPGVFWCNYFGKKYVDFFQENTIKSFPWFQLENLSDGILTFLSESPLDKIVKDDNLEIQAKKHLGKDSFGDSEEYKKDPMGLQIKRTPFRI</sequence>
<organism evidence="2 3">
    <name type="scientific">Paenalkalicoccus suaedae</name>
    <dbReference type="NCBI Taxonomy" id="2592382"/>
    <lineage>
        <taxon>Bacteria</taxon>
        <taxon>Bacillati</taxon>
        <taxon>Bacillota</taxon>
        <taxon>Bacilli</taxon>
        <taxon>Bacillales</taxon>
        <taxon>Bacillaceae</taxon>
        <taxon>Paenalkalicoccus</taxon>
    </lineage>
</organism>